<dbReference type="Proteomes" id="UP000196708">
    <property type="component" value="Chromosome 1"/>
</dbReference>
<dbReference type="KEGG" id="vga:BSQ33_13165"/>
<name>A0A1Z2SH97_VIBGA</name>
<reference evidence="1 2" key="1">
    <citation type="submission" date="2016-12" db="EMBL/GenBank/DDBJ databases">
        <authorList>
            <person name="Song W.-J."/>
            <person name="Kurnit D.M."/>
        </authorList>
    </citation>
    <scope>NUCLEOTIDE SEQUENCE [LARGE SCALE GENOMIC DNA]</scope>
    <source>
        <strain evidence="1 2">ATCC 43942</strain>
    </source>
</reference>
<evidence type="ECO:0008006" key="3">
    <source>
        <dbReference type="Google" id="ProtNLM"/>
    </source>
</evidence>
<dbReference type="RefSeq" id="WP_088134269.1">
    <property type="nucleotide sequence ID" value="NZ_CP018835.1"/>
</dbReference>
<organism evidence="1 2">
    <name type="scientific">Vibrio gazogenes</name>
    <dbReference type="NCBI Taxonomy" id="687"/>
    <lineage>
        <taxon>Bacteria</taxon>
        <taxon>Pseudomonadati</taxon>
        <taxon>Pseudomonadota</taxon>
        <taxon>Gammaproteobacteria</taxon>
        <taxon>Vibrionales</taxon>
        <taxon>Vibrionaceae</taxon>
        <taxon>Vibrio</taxon>
    </lineage>
</organism>
<protein>
    <recommendedName>
        <fullName evidence="3">DUF2235 domain-containing protein</fullName>
    </recommendedName>
</protein>
<gene>
    <name evidence="1" type="ORF">BSQ33_13165</name>
</gene>
<proteinExistence type="predicted"/>
<evidence type="ECO:0000313" key="2">
    <source>
        <dbReference type="Proteomes" id="UP000196708"/>
    </source>
</evidence>
<accession>A0A1Z2SH97</accession>
<dbReference type="EMBL" id="CP018835">
    <property type="protein sequence ID" value="ASA56546.1"/>
    <property type="molecule type" value="Genomic_DNA"/>
</dbReference>
<sequence length="428" mass="47536">MKLHIFYNGTDSNYEKDFREEGRFIHGEIVSRFGKYAKDAPGQNDNVLRINGVGGSKGGNAISSGLGTAFGVQMRSDVQNIVTFVMNTRTRMKEAIQQGHSHDTELVVTMMGWSRGGIGCIYAANMVSKVWCELDKLDGAPIVLKIKIVAMDPVSGLGTNVRALDMGWLDLAVMSTVTWISSYTRQFGETVVNNLRKLNNQLVNWWELPEHVTEYHGFYAHDERSVGFATTMPTMTGVVDNRSFHLYGVPGTHSTLVGNLYPYGGGNAAANGAPSQVGLHIYRSVVRKVAKLMHAWHVEFHADYVQWLQSLNIHEDLTIAGVPVITFEELAHYKSEAQLVSIVPSFLNPLNQKDVGPLTDGRGVYIGGNKQDRKWKPASSISQFMNEKNTKSSVDSMWQWIVGSETKLEKLGGNVQAHDYNFADSDWT</sequence>
<evidence type="ECO:0000313" key="1">
    <source>
        <dbReference type="EMBL" id="ASA56546.1"/>
    </source>
</evidence>
<dbReference type="OrthoDB" id="1432332at2"/>
<dbReference type="AlphaFoldDB" id="A0A1Z2SH97"/>